<accession>A0A937UJY7</accession>
<keyword evidence="3" id="KW-1185">Reference proteome</keyword>
<dbReference type="SMART" id="SM00306">
    <property type="entry name" value="HintN"/>
    <property type="match status" value="1"/>
</dbReference>
<feature type="non-terminal residue" evidence="2">
    <location>
        <position position="1"/>
    </location>
</feature>
<evidence type="ECO:0000313" key="2">
    <source>
        <dbReference type="EMBL" id="MBL7626264.1"/>
    </source>
</evidence>
<dbReference type="GO" id="GO:0016539">
    <property type="term" value="P:intein-mediated protein splicing"/>
    <property type="evidence" value="ECO:0007669"/>
    <property type="project" value="InterPro"/>
</dbReference>
<dbReference type="Gene3D" id="2.170.16.10">
    <property type="entry name" value="Hedgehog/Intein (Hint) domain"/>
    <property type="match status" value="1"/>
</dbReference>
<name>A0A937UJY7_9ACTN</name>
<dbReference type="InterPro" id="IPR036844">
    <property type="entry name" value="Hint_dom_sf"/>
</dbReference>
<organism evidence="2 3">
    <name type="scientific">Frankia nepalensis</name>
    <dbReference type="NCBI Taxonomy" id="1836974"/>
    <lineage>
        <taxon>Bacteria</taxon>
        <taxon>Bacillati</taxon>
        <taxon>Actinomycetota</taxon>
        <taxon>Actinomycetes</taxon>
        <taxon>Frankiales</taxon>
        <taxon>Frankiaceae</taxon>
        <taxon>Frankia</taxon>
    </lineage>
</organism>
<feature type="domain" description="Hint" evidence="1">
    <location>
        <begin position="101"/>
        <end position="197"/>
    </location>
</feature>
<dbReference type="NCBIfam" id="TIGR01443">
    <property type="entry name" value="intein_Cterm"/>
    <property type="match status" value="1"/>
</dbReference>
<dbReference type="InterPro" id="IPR006141">
    <property type="entry name" value="Intein_N"/>
</dbReference>
<dbReference type="Pfam" id="PF07591">
    <property type="entry name" value="PT-HINT"/>
    <property type="match status" value="1"/>
</dbReference>
<comment type="caution">
    <text evidence="2">The sequence shown here is derived from an EMBL/GenBank/DDBJ whole genome shotgun (WGS) entry which is preliminary data.</text>
</comment>
<dbReference type="PROSITE" id="PS50817">
    <property type="entry name" value="INTEIN_N_TER"/>
    <property type="match status" value="1"/>
</dbReference>
<dbReference type="Proteomes" id="UP000604475">
    <property type="component" value="Unassembled WGS sequence"/>
</dbReference>
<dbReference type="InterPro" id="IPR030934">
    <property type="entry name" value="Intein_C"/>
</dbReference>
<gene>
    <name evidence="2" type="ORF">I7412_03555</name>
</gene>
<protein>
    <recommendedName>
        <fullName evidence="1">Hint domain-containing protein</fullName>
    </recommendedName>
</protein>
<dbReference type="InterPro" id="IPR003587">
    <property type="entry name" value="Hint_dom_N"/>
</dbReference>
<dbReference type="AlphaFoldDB" id="A0A937UJY7"/>
<dbReference type="EMBL" id="JAEACQ010000123">
    <property type="protein sequence ID" value="MBL7626264.1"/>
    <property type="molecule type" value="Genomic_DNA"/>
</dbReference>
<dbReference type="PROSITE" id="PS50818">
    <property type="entry name" value="INTEIN_C_TER"/>
    <property type="match status" value="1"/>
</dbReference>
<evidence type="ECO:0000313" key="3">
    <source>
        <dbReference type="Proteomes" id="UP000604475"/>
    </source>
</evidence>
<dbReference type="RefSeq" id="WP_251077174.1">
    <property type="nucleotide sequence ID" value="NZ_JAEACQ010000123.1"/>
</dbReference>
<dbReference type="CDD" id="cd00081">
    <property type="entry name" value="Hint"/>
    <property type="match status" value="1"/>
</dbReference>
<dbReference type="SUPFAM" id="SSF51294">
    <property type="entry name" value="Hedgehog/intein (Hint) domain"/>
    <property type="match status" value="1"/>
</dbReference>
<evidence type="ECO:0000259" key="1">
    <source>
        <dbReference type="SMART" id="SM00306"/>
    </source>
</evidence>
<proteinExistence type="predicted"/>
<sequence length="365" mass="38412">TFSALQTGGAWVANSTFFQYCAMVPGVVGTVCGSAQAVGYALNGQWAEAALAGAGMLPGAAVVAGGAKALKTFKQAEAVVTRYGDDVADAATTCAVGGGGRKSFAANTPVLLADGTTKPIDQIEVGDQVLATDPETGQQAAKTVSHVWVHDDTLTDLLLADGTVLTTTEDHPFWSATDHRFERADELTNGEKLLRPDGRQAAVSGLQPDTSRQALAYNLTVADIHTYYVLAGTTPVLVHNCGDTPPGVGCNCAPATGAGPNVPPIRVNGPWTLGDIGRGAHGLRPNRLGDRIEIHHADQMPGSPIHELDQVVHRGPGSQLHPNANSQGVTGAMRADDTQLHWWYRSQEQGWGHYGPDLWYDNWPG</sequence>
<reference evidence="2" key="1">
    <citation type="submission" date="2020-12" db="EMBL/GenBank/DDBJ databases">
        <title>Genomic characterization of non-nitrogen-fixing Frankia strains.</title>
        <authorList>
            <person name="Carlos-Shanley C."/>
            <person name="Guerra T."/>
            <person name="Hahn D."/>
        </authorList>
    </citation>
    <scope>NUCLEOTIDE SEQUENCE</scope>
    <source>
        <strain evidence="2">CN6</strain>
    </source>
</reference>